<reference evidence="1 2" key="1">
    <citation type="submission" date="2013-11" db="EMBL/GenBank/DDBJ databases">
        <title>Opisthorchis viverrini - life in the bile duct.</title>
        <authorList>
            <person name="Young N.D."/>
            <person name="Nagarajan N."/>
            <person name="Lin S.J."/>
            <person name="Korhonen P.K."/>
            <person name="Jex A.R."/>
            <person name="Hall R.S."/>
            <person name="Safavi-Hemami H."/>
            <person name="Kaewkong W."/>
            <person name="Bertrand D."/>
            <person name="Gao S."/>
            <person name="Seet Q."/>
            <person name="Wongkham S."/>
            <person name="Teh B.T."/>
            <person name="Wongkham C."/>
            <person name="Intapan P.M."/>
            <person name="Maleewong W."/>
            <person name="Yang X."/>
            <person name="Hu M."/>
            <person name="Wang Z."/>
            <person name="Hofmann A."/>
            <person name="Sternberg P.W."/>
            <person name="Tan P."/>
            <person name="Wang J."/>
            <person name="Gasser R.B."/>
        </authorList>
    </citation>
    <scope>NUCLEOTIDE SEQUENCE [LARGE SCALE GENOMIC DNA]</scope>
</reference>
<protein>
    <submittedName>
        <fullName evidence="1">Uncharacterized protein</fullName>
    </submittedName>
</protein>
<gene>
    <name evidence="1" type="ORF">T265_07903</name>
</gene>
<name>A0A074ZFL0_OPIVI</name>
<dbReference type="OrthoDB" id="10672469at2759"/>
<dbReference type="GeneID" id="20322082"/>
<accession>A0A074ZFL0</accession>
<evidence type="ECO:0000313" key="2">
    <source>
        <dbReference type="Proteomes" id="UP000054324"/>
    </source>
</evidence>
<keyword evidence="2" id="KW-1185">Reference proteome</keyword>
<sequence length="238" mass="26825">MTREEFFKRVFAKVGNFIIRRAHLEGHVCKQKGEYISDGSIYSGHGESSTSRPSPRVYKQSRQKIKHSIPTKLAKLMNDDSDNIGISQPPLLCRHSPPRSSVADCLKSRRHTDRDYVKIRLEKEILKGSLFYESSDDESSVSGDCERVFSSSQQVVRFVAKVNPEESECAQPSTNLSRKDSASKPRTAAHEINGMHVHHCATAPGITVPKNEIHKFSWNPMEYGKFTKAFQMSAADQL</sequence>
<dbReference type="CTD" id="20322082"/>
<dbReference type="EMBL" id="KL596810">
    <property type="protein sequence ID" value="KER24427.1"/>
    <property type="molecule type" value="Genomic_DNA"/>
</dbReference>
<proteinExistence type="predicted"/>
<dbReference type="AlphaFoldDB" id="A0A074ZFL0"/>
<dbReference type="Proteomes" id="UP000054324">
    <property type="component" value="Unassembled WGS sequence"/>
</dbReference>
<evidence type="ECO:0000313" key="1">
    <source>
        <dbReference type="EMBL" id="KER24427.1"/>
    </source>
</evidence>
<dbReference type="KEGG" id="ovi:T265_07903"/>
<organism evidence="1 2">
    <name type="scientific">Opisthorchis viverrini</name>
    <name type="common">Southeast Asian liver fluke</name>
    <dbReference type="NCBI Taxonomy" id="6198"/>
    <lineage>
        <taxon>Eukaryota</taxon>
        <taxon>Metazoa</taxon>
        <taxon>Spiralia</taxon>
        <taxon>Lophotrochozoa</taxon>
        <taxon>Platyhelminthes</taxon>
        <taxon>Trematoda</taxon>
        <taxon>Digenea</taxon>
        <taxon>Opisthorchiida</taxon>
        <taxon>Opisthorchiata</taxon>
        <taxon>Opisthorchiidae</taxon>
        <taxon>Opisthorchis</taxon>
    </lineage>
</organism>
<dbReference type="RefSeq" id="XP_009171824.1">
    <property type="nucleotide sequence ID" value="XM_009173560.1"/>
</dbReference>